<evidence type="ECO:0000256" key="1">
    <source>
        <dbReference type="SAM" id="Phobius"/>
    </source>
</evidence>
<feature type="transmembrane region" description="Helical" evidence="1">
    <location>
        <begin position="9"/>
        <end position="32"/>
    </location>
</feature>
<reference evidence="2 3" key="1">
    <citation type="submission" date="2009-02" db="EMBL/GenBank/DDBJ databases">
        <title>Draft genome sequence of Clostridium asparagiforme (DSM 15981).</title>
        <authorList>
            <person name="Sudarsanam P."/>
            <person name="Ley R."/>
            <person name="Guruge J."/>
            <person name="Turnbaugh P.J."/>
            <person name="Mahowald M."/>
            <person name="Liep D."/>
            <person name="Gordon J."/>
        </authorList>
    </citation>
    <scope>NUCLEOTIDE SEQUENCE [LARGE SCALE GENOMIC DNA]</scope>
    <source>
        <strain evidence="2 3">DSM 15981</strain>
    </source>
</reference>
<keyword evidence="1" id="KW-0472">Membrane</keyword>
<keyword evidence="1" id="KW-1133">Transmembrane helix</keyword>
<dbReference type="HOGENOM" id="CLU_2763655_0_0_9"/>
<protein>
    <submittedName>
        <fullName evidence="2">Uncharacterized protein</fullName>
    </submittedName>
</protein>
<feature type="non-terminal residue" evidence="2">
    <location>
        <position position="1"/>
    </location>
</feature>
<evidence type="ECO:0000313" key="3">
    <source>
        <dbReference type="Proteomes" id="UP000004756"/>
    </source>
</evidence>
<sequence>LLSFVKLRILLYSIFLSIVINTAKNIRLYWFFPAFPLHFWQNVSNTELGGPSKSLVHAFSKASYCRFIWR</sequence>
<dbReference type="EMBL" id="ACCJ01000062">
    <property type="protein sequence ID" value="EEG56494.1"/>
    <property type="molecule type" value="Genomic_DNA"/>
</dbReference>
<gene>
    <name evidence="2" type="ORF">CLOSTASPAR_01425</name>
</gene>
<name>C0CWQ4_9FIRM</name>
<accession>C0CWQ4</accession>
<comment type="caution">
    <text evidence="2">The sequence shown here is derived from an EMBL/GenBank/DDBJ whole genome shotgun (WGS) entry which is preliminary data.</text>
</comment>
<keyword evidence="3" id="KW-1185">Reference proteome</keyword>
<proteinExistence type="predicted"/>
<organism evidence="2 3">
    <name type="scientific">[Clostridium] asparagiforme DSM 15981</name>
    <dbReference type="NCBI Taxonomy" id="518636"/>
    <lineage>
        <taxon>Bacteria</taxon>
        <taxon>Bacillati</taxon>
        <taxon>Bacillota</taxon>
        <taxon>Clostridia</taxon>
        <taxon>Lachnospirales</taxon>
        <taxon>Lachnospiraceae</taxon>
        <taxon>Enterocloster</taxon>
    </lineage>
</organism>
<evidence type="ECO:0000313" key="2">
    <source>
        <dbReference type="EMBL" id="EEG56494.1"/>
    </source>
</evidence>
<dbReference type="Proteomes" id="UP000004756">
    <property type="component" value="Unassembled WGS sequence"/>
</dbReference>
<dbReference type="AlphaFoldDB" id="C0CWQ4"/>
<keyword evidence="1" id="KW-0812">Transmembrane</keyword>